<evidence type="ECO:0000313" key="3">
    <source>
        <dbReference type="Proteomes" id="UP000092154"/>
    </source>
</evidence>
<evidence type="ECO:0000256" key="1">
    <source>
        <dbReference type="SAM" id="MobiDB-lite"/>
    </source>
</evidence>
<dbReference type="OrthoDB" id="3226064at2759"/>
<gene>
    <name evidence="2" type="ORF">K503DRAFT_869221</name>
</gene>
<name>A0A1B7MMZ7_9AGAM</name>
<feature type="compositionally biased region" description="Acidic residues" evidence="1">
    <location>
        <begin position="390"/>
        <end position="407"/>
    </location>
</feature>
<sequence>MVPIITDLPPELIEAVLVLSATSDNPGSIAALSQTCKFFHDLIYQCPDQHLWREIFLTTFDDPRPALNHLSTISGGHPSFDAHKFNWTQEYVHRVSAAAYVRCPPPVCKDMAPPKSRALTRPISSLQEVLGTSSLLDVINALLSVISTSTPFPFSPSISLTILTNPGSPEEVNSPFAPMINSPPFPPLLLMLTANYSTVLNSLNATWLQDLLETGFPPELTRMLLGNLSIDVQGRPPHHSALTPASYWDGSEASQLFHKLVCLTGFIPIPTPPSPVEPELSPEPELTPADLPVPGAWTEAQWAFSSTTPGPASVIDEEEDKIRSLPPLSISRPQSSFYSAEEQYTDARILARRRVYDMRYLSPTRMWGPFQPVQREASDISTSSRRGKDEDEEDDGDDESESDDDEDNLHLIYGTNRRSHLKPPIAPYELLPDYVWLASARIVVEANLREVFERSEDPNTFSTGNILPLIRKMHTARVGGSPGYWRGWVNRPGNENGEGEESKASGKSKQDEEVEGWDWAGVGGIWKRCICWLDYRELLIHNLAPERFVEDNIQEACRMIPMTIRITGYSQCPIPPGSTIRPLPTIHVEGESIGSDHSQHDVRKIKGTVGMIGDSAIRWSLSDSKVSSATASSASEWSSEAVQIGGPGAAMGLLGMWTGAMHERPDPLGPFWAWKVA</sequence>
<protein>
    <recommendedName>
        <fullName evidence="4">F-box domain-containing protein</fullName>
    </recommendedName>
</protein>
<keyword evidence="3" id="KW-1185">Reference proteome</keyword>
<feature type="region of interest" description="Disordered" evidence="1">
    <location>
        <begin position="307"/>
        <end position="328"/>
    </location>
</feature>
<reference evidence="2 3" key="1">
    <citation type="submission" date="2016-06" db="EMBL/GenBank/DDBJ databases">
        <title>Comparative genomics of the ectomycorrhizal sister species Rhizopogon vinicolor and Rhizopogon vesiculosus (Basidiomycota: Boletales) reveals a divergence of the mating type B locus.</title>
        <authorList>
            <consortium name="DOE Joint Genome Institute"/>
            <person name="Mujic A.B."/>
            <person name="Kuo A."/>
            <person name="Tritt A."/>
            <person name="Lipzen A."/>
            <person name="Chen C."/>
            <person name="Johnson J."/>
            <person name="Sharma A."/>
            <person name="Barry K."/>
            <person name="Grigoriev I.V."/>
            <person name="Spatafora J.W."/>
        </authorList>
    </citation>
    <scope>NUCLEOTIDE SEQUENCE [LARGE SCALE GENOMIC DNA]</scope>
    <source>
        <strain evidence="2 3">AM-OR11-026</strain>
    </source>
</reference>
<evidence type="ECO:0008006" key="4">
    <source>
        <dbReference type="Google" id="ProtNLM"/>
    </source>
</evidence>
<proteinExistence type="predicted"/>
<accession>A0A1B7MMZ7</accession>
<feature type="region of interest" description="Disordered" evidence="1">
    <location>
        <begin position="487"/>
        <end position="513"/>
    </location>
</feature>
<organism evidence="2 3">
    <name type="scientific">Rhizopogon vinicolor AM-OR11-026</name>
    <dbReference type="NCBI Taxonomy" id="1314800"/>
    <lineage>
        <taxon>Eukaryota</taxon>
        <taxon>Fungi</taxon>
        <taxon>Dikarya</taxon>
        <taxon>Basidiomycota</taxon>
        <taxon>Agaricomycotina</taxon>
        <taxon>Agaricomycetes</taxon>
        <taxon>Agaricomycetidae</taxon>
        <taxon>Boletales</taxon>
        <taxon>Suillineae</taxon>
        <taxon>Rhizopogonaceae</taxon>
        <taxon>Rhizopogon</taxon>
    </lineage>
</organism>
<dbReference type="InterPro" id="IPR036047">
    <property type="entry name" value="F-box-like_dom_sf"/>
</dbReference>
<dbReference type="EMBL" id="KV448679">
    <property type="protein sequence ID" value="OAX33959.1"/>
    <property type="molecule type" value="Genomic_DNA"/>
</dbReference>
<feature type="compositionally biased region" description="Basic and acidic residues" evidence="1">
    <location>
        <begin position="500"/>
        <end position="511"/>
    </location>
</feature>
<dbReference type="STRING" id="1314800.A0A1B7MMZ7"/>
<dbReference type="AlphaFoldDB" id="A0A1B7MMZ7"/>
<dbReference type="SUPFAM" id="SSF81383">
    <property type="entry name" value="F-box domain"/>
    <property type="match status" value="1"/>
</dbReference>
<dbReference type="Proteomes" id="UP000092154">
    <property type="component" value="Unassembled WGS sequence"/>
</dbReference>
<feature type="region of interest" description="Disordered" evidence="1">
    <location>
        <begin position="371"/>
        <end position="408"/>
    </location>
</feature>
<dbReference type="InParanoid" id="A0A1B7MMZ7"/>
<evidence type="ECO:0000313" key="2">
    <source>
        <dbReference type="EMBL" id="OAX33959.1"/>
    </source>
</evidence>